<gene>
    <name evidence="3" type="ORF">Cvel_5836</name>
</gene>
<keyword evidence="1" id="KW-0472">Membrane</keyword>
<keyword evidence="2" id="KW-0732">Signal</keyword>
<feature type="signal peptide" evidence="2">
    <location>
        <begin position="1"/>
        <end position="15"/>
    </location>
</feature>
<protein>
    <submittedName>
        <fullName evidence="3">Uncharacterized protein</fullName>
    </submittedName>
</protein>
<feature type="transmembrane region" description="Helical" evidence="1">
    <location>
        <begin position="590"/>
        <end position="611"/>
    </location>
</feature>
<evidence type="ECO:0000256" key="1">
    <source>
        <dbReference type="SAM" id="Phobius"/>
    </source>
</evidence>
<feature type="chain" id="PRO_5013288951" evidence="2">
    <location>
        <begin position="16"/>
        <end position="968"/>
    </location>
</feature>
<dbReference type="VEuPathDB" id="CryptoDB:Cvel_5836"/>
<sequence length="968" mass="107195">MKFLAVAVLAAMASAQMDSPMRCLMEVPEDPLPDCPNSDLFFPNPETQTYMLRGYLKEENAQVFENQEAGLLLIYKRNETADQMAAEASVEAQQPTYLEQEEYGANGGWYVLSTKERKIIAFAHTTSIMDQMVPGDEMDFWVCGQMVHVEIDCSVRETSPHLEAAIEGAPCTIFGDCSGEDGLVCGMYNPQHAVCMKPEKAEAEGVRIVNGVQRAAPYSNCYYSRECLVEGFQCFQNTLYTEFAWCLYPEVCPKRTGAELLRAEQAGEVMKPPGRRLLTDWTKEESTPQGALKKFKASLRKAQGKAPNPGKQRRRLFEQCVQEGVLGSADTADDMHFGSGDETTSKAKKFQDVTYKCGKVHFDIATVYNDEPLHLDLQLIGETGTIQTIDGAQGFNEDPDKLRTFVDENNDTLEQEVKNWLHKEWHDLGGREGWNCEEPLGPIATADMPGVITKAEYRAICAAQGMNPHVCAPLNEEERAHRRRRRLQAKPLADFATELGTFRGAETAETGLPPPPEEEHEWNIAFVCPGVPSVGKAPAKVYAPELICGPTYAFAPAVDVGSTWIWAPVFTFASIVTIVPFCTWGPYFTFAVSVFGGVEFAFAPIFLFAPLCNLGPLVELAPLYQFIPVLSIAPISTVAANINLVPDVVEYWKFSRGDFPPSKVKRFEDKGKFIAKDTKFPDLAEATEFFYGELLPVNDIIDKVTSVPAGGLPISEEKAKKLGLKKSYTLGSFISVATGPSIVCPRRIIGLADGSCPPELQPYDCPFPKKYKEYRGGKNIRIFYIEPIDSNTFIFGDHCLVPYPSDVLRDMPFLPKWAYPAIALAESIENLIPKPVKVAANSALSLLQVVSEGGYPDPEAWLRSLYGESTDDKIKGASARDAESFEYLDKNYTGTPTYEAEYKNMTKPGVGSKMTWLKAFEIAAIYATDDQAKGGIFSKDFPLVKAARGELKFDEMFKEIAKPFFGSA</sequence>
<dbReference type="EMBL" id="CDMZ01001961">
    <property type="protein sequence ID" value="CEM39862.1"/>
    <property type="molecule type" value="Genomic_DNA"/>
</dbReference>
<dbReference type="PhylomeDB" id="A0A0G4H827"/>
<dbReference type="AlphaFoldDB" id="A0A0G4H827"/>
<name>A0A0G4H827_9ALVE</name>
<feature type="transmembrane region" description="Helical" evidence="1">
    <location>
        <begin position="623"/>
        <end position="645"/>
    </location>
</feature>
<evidence type="ECO:0000313" key="3">
    <source>
        <dbReference type="EMBL" id="CEM39862.1"/>
    </source>
</evidence>
<proteinExistence type="predicted"/>
<accession>A0A0G4H827</accession>
<feature type="transmembrane region" description="Helical" evidence="1">
    <location>
        <begin position="564"/>
        <end position="583"/>
    </location>
</feature>
<reference evidence="3" key="1">
    <citation type="submission" date="2014-11" db="EMBL/GenBank/DDBJ databases">
        <authorList>
            <person name="Otto D Thomas"/>
            <person name="Naeem Raeece"/>
        </authorList>
    </citation>
    <scope>NUCLEOTIDE SEQUENCE</scope>
</reference>
<keyword evidence="1" id="KW-1133">Transmembrane helix</keyword>
<evidence type="ECO:0000256" key="2">
    <source>
        <dbReference type="SAM" id="SignalP"/>
    </source>
</evidence>
<keyword evidence="1" id="KW-0812">Transmembrane</keyword>
<organism evidence="3">
    <name type="scientific">Chromera velia CCMP2878</name>
    <dbReference type="NCBI Taxonomy" id="1169474"/>
    <lineage>
        <taxon>Eukaryota</taxon>
        <taxon>Sar</taxon>
        <taxon>Alveolata</taxon>
        <taxon>Colpodellida</taxon>
        <taxon>Chromeraceae</taxon>
        <taxon>Chromera</taxon>
    </lineage>
</organism>